<dbReference type="EMBL" id="CP003219">
    <property type="protein sequence ID" value="AEW94661.1"/>
    <property type="molecule type" value="Genomic_DNA"/>
</dbReference>
<dbReference type="Proteomes" id="UP000007842">
    <property type="component" value="Chromosome"/>
</dbReference>
<evidence type="ECO:0000256" key="1">
    <source>
        <dbReference type="SAM" id="MobiDB-lite"/>
    </source>
</evidence>
<dbReference type="AlphaFoldDB" id="F8K0P2"/>
<protein>
    <submittedName>
        <fullName evidence="2">Uncharacterized protein</fullName>
    </submittedName>
</protein>
<accession>F8K0P2</accession>
<keyword evidence="3" id="KW-1185">Reference proteome</keyword>
<accession>G8WQC9</accession>
<dbReference type="KEGG" id="sct:SCAT_2308"/>
<feature type="region of interest" description="Disordered" evidence="1">
    <location>
        <begin position="19"/>
        <end position="43"/>
    </location>
</feature>
<reference evidence="3" key="1">
    <citation type="submission" date="2011-12" db="EMBL/GenBank/DDBJ databases">
        <title>Complete genome sequence of Streptomyces cattleya strain DSM 46488.</title>
        <authorList>
            <person name="Ou H.-Y."/>
            <person name="Li P."/>
            <person name="Zhao C."/>
            <person name="O'Hagan D."/>
            <person name="Deng Z."/>
        </authorList>
    </citation>
    <scope>NUCLEOTIDE SEQUENCE [LARGE SCALE GENOMIC DNA]</scope>
    <source>
        <strain evidence="3">ATCC 35852 / DSM 46488 / JCM 4925 / NBRC 14057 / NRRL 8057</strain>
    </source>
</reference>
<evidence type="ECO:0000313" key="2">
    <source>
        <dbReference type="EMBL" id="AEW94661.1"/>
    </source>
</evidence>
<sequence length="43" mass="4763">MVRLTSIADINDRRQRRIQAYGGNPPPVGEPLGPGNFPVMERS</sequence>
<evidence type="ECO:0000313" key="3">
    <source>
        <dbReference type="Proteomes" id="UP000007842"/>
    </source>
</evidence>
<gene>
    <name evidence="2" type="ordered locus">SCATT_22900</name>
</gene>
<dbReference type="HOGENOM" id="CLU_3240039_0_0_11"/>
<name>F8K0P2_STREN</name>
<dbReference type="PATRIC" id="fig|1003195.29.peg.2296"/>
<dbReference type="KEGG" id="scy:SCATT_22900"/>
<proteinExistence type="predicted"/>
<organism evidence="2 3">
    <name type="scientific">Streptantibioticus cattleyicolor (strain ATCC 35852 / DSM 46488 / JCM 4925 / NBRC 14057 / NRRL 8057)</name>
    <name type="common">Streptomyces cattleya</name>
    <dbReference type="NCBI Taxonomy" id="1003195"/>
    <lineage>
        <taxon>Bacteria</taxon>
        <taxon>Bacillati</taxon>
        <taxon>Actinomycetota</taxon>
        <taxon>Actinomycetes</taxon>
        <taxon>Kitasatosporales</taxon>
        <taxon>Streptomycetaceae</taxon>
        <taxon>Streptantibioticus</taxon>
    </lineage>
</organism>